<protein>
    <recommendedName>
        <fullName evidence="5">Probable membrane transporter protein</fullName>
    </recommendedName>
</protein>
<evidence type="ECO:0000256" key="2">
    <source>
        <dbReference type="ARBA" id="ARBA00022692"/>
    </source>
</evidence>
<evidence type="ECO:0000313" key="6">
    <source>
        <dbReference type="EMBL" id="AUN96562.1"/>
    </source>
</evidence>
<dbReference type="GO" id="GO:0005886">
    <property type="term" value="C:plasma membrane"/>
    <property type="evidence" value="ECO:0007669"/>
    <property type="project" value="UniProtKB-SubCell"/>
</dbReference>
<dbReference type="EMBL" id="CP025704">
    <property type="protein sequence ID" value="AUN96562.1"/>
    <property type="molecule type" value="Genomic_DNA"/>
</dbReference>
<keyword evidence="2 5" id="KW-0812">Transmembrane</keyword>
<keyword evidence="4 5" id="KW-0472">Membrane</keyword>
<dbReference type="Proteomes" id="UP000235584">
    <property type="component" value="Chromosome"/>
</dbReference>
<accession>A0A2K9NM48</accession>
<feature type="transmembrane region" description="Helical" evidence="5">
    <location>
        <begin position="133"/>
        <end position="161"/>
    </location>
</feature>
<feature type="transmembrane region" description="Helical" evidence="5">
    <location>
        <begin position="44"/>
        <end position="60"/>
    </location>
</feature>
<keyword evidence="3 5" id="KW-1133">Transmembrane helix</keyword>
<reference evidence="6 7" key="1">
    <citation type="submission" date="2018-01" db="EMBL/GenBank/DDBJ databases">
        <title>Complete genome sequence of Bacteriovorax stolpii DSM12778.</title>
        <authorList>
            <person name="Tang B."/>
            <person name="Chang J."/>
        </authorList>
    </citation>
    <scope>NUCLEOTIDE SEQUENCE [LARGE SCALE GENOMIC DNA]</scope>
    <source>
        <strain evidence="6 7">DSM 12778</strain>
    </source>
</reference>
<comment type="subcellular location">
    <subcellularLocation>
        <location evidence="5">Cell membrane</location>
        <topology evidence="5">Multi-pass membrane protein</topology>
    </subcellularLocation>
    <subcellularLocation>
        <location evidence="1">Membrane</location>
        <topology evidence="1">Multi-pass membrane protein</topology>
    </subcellularLocation>
</comment>
<dbReference type="PANTHER" id="PTHR43701:SF2">
    <property type="entry name" value="MEMBRANE TRANSPORTER PROTEIN YJNA-RELATED"/>
    <property type="match status" value="1"/>
</dbReference>
<keyword evidence="5" id="KW-1003">Cell membrane</keyword>
<sequence>MENYLLPLMGLLTGLIDSVVGGGGLISLPTLSIAIAPGPHAIGTNKILGTVGAAVALFVYARKGHLKWKEGLAFCVVCAFGSFLGSSLAPYASKEFFRFLMIFMCPVILWIVYNKEKFFKERENFTKPHPGLFFLSAIASGFYDGFFGPGGGTFMFLSLFLGTGYPMLTAIAISKLANTFSAGTALVTFSMNGFVHWKEGLIMATGMSFGSYIGASYATKAASKIVRPMLFFIVVLLMVKLIWFEG</sequence>
<dbReference type="RefSeq" id="WP_102241857.1">
    <property type="nucleotide sequence ID" value="NZ_CP025704.1"/>
</dbReference>
<dbReference type="Pfam" id="PF01925">
    <property type="entry name" value="TauE"/>
    <property type="match status" value="1"/>
</dbReference>
<dbReference type="InterPro" id="IPR002781">
    <property type="entry name" value="TM_pro_TauE-like"/>
</dbReference>
<feature type="transmembrane region" description="Helical" evidence="5">
    <location>
        <begin position="225"/>
        <end position="244"/>
    </location>
</feature>
<dbReference type="PANTHER" id="PTHR43701">
    <property type="entry name" value="MEMBRANE TRANSPORTER PROTEIN MJ0441-RELATED"/>
    <property type="match status" value="1"/>
</dbReference>
<evidence type="ECO:0000256" key="1">
    <source>
        <dbReference type="ARBA" id="ARBA00004141"/>
    </source>
</evidence>
<feature type="transmembrane region" description="Helical" evidence="5">
    <location>
        <begin position="72"/>
        <end position="90"/>
    </location>
</feature>
<feature type="transmembrane region" description="Helical" evidence="5">
    <location>
        <begin position="96"/>
        <end position="113"/>
    </location>
</feature>
<dbReference type="InterPro" id="IPR051598">
    <property type="entry name" value="TSUP/Inactive_protease-like"/>
</dbReference>
<dbReference type="AlphaFoldDB" id="A0A2K9NM48"/>
<keyword evidence="7" id="KW-1185">Reference proteome</keyword>
<organism evidence="6 7">
    <name type="scientific">Bacteriovorax stolpii</name>
    <name type="common">Bdellovibrio stolpii</name>
    <dbReference type="NCBI Taxonomy" id="960"/>
    <lineage>
        <taxon>Bacteria</taxon>
        <taxon>Pseudomonadati</taxon>
        <taxon>Bdellovibrionota</taxon>
        <taxon>Bacteriovoracia</taxon>
        <taxon>Bacteriovoracales</taxon>
        <taxon>Bacteriovoracaceae</taxon>
        <taxon>Bacteriovorax</taxon>
    </lineage>
</organism>
<comment type="similarity">
    <text evidence="5">Belongs to the 4-toluene sulfonate uptake permease (TSUP) (TC 2.A.102) family.</text>
</comment>
<dbReference type="KEGG" id="bsto:C0V70_00265"/>
<name>A0A2K9NM48_BACTC</name>
<evidence type="ECO:0000313" key="7">
    <source>
        <dbReference type="Proteomes" id="UP000235584"/>
    </source>
</evidence>
<evidence type="ECO:0000256" key="3">
    <source>
        <dbReference type="ARBA" id="ARBA00022989"/>
    </source>
</evidence>
<feature type="transmembrane region" description="Helical" evidence="5">
    <location>
        <begin position="201"/>
        <end position="219"/>
    </location>
</feature>
<evidence type="ECO:0000256" key="4">
    <source>
        <dbReference type="ARBA" id="ARBA00023136"/>
    </source>
</evidence>
<proteinExistence type="inferred from homology"/>
<evidence type="ECO:0000256" key="5">
    <source>
        <dbReference type="RuleBase" id="RU363041"/>
    </source>
</evidence>
<gene>
    <name evidence="6" type="ORF">C0V70_00265</name>
</gene>